<dbReference type="EMBL" id="JBDFQZ010000008">
    <property type="protein sequence ID" value="KAK9697763.1"/>
    <property type="molecule type" value="Genomic_DNA"/>
</dbReference>
<evidence type="ECO:0000313" key="4">
    <source>
        <dbReference type="Proteomes" id="UP001443914"/>
    </source>
</evidence>
<evidence type="ECO:0008006" key="5">
    <source>
        <dbReference type="Google" id="ProtNLM"/>
    </source>
</evidence>
<organism evidence="3 4">
    <name type="scientific">Saponaria officinalis</name>
    <name type="common">Common soapwort</name>
    <name type="synonym">Lychnis saponaria</name>
    <dbReference type="NCBI Taxonomy" id="3572"/>
    <lineage>
        <taxon>Eukaryota</taxon>
        <taxon>Viridiplantae</taxon>
        <taxon>Streptophyta</taxon>
        <taxon>Embryophyta</taxon>
        <taxon>Tracheophyta</taxon>
        <taxon>Spermatophyta</taxon>
        <taxon>Magnoliopsida</taxon>
        <taxon>eudicotyledons</taxon>
        <taxon>Gunneridae</taxon>
        <taxon>Pentapetalae</taxon>
        <taxon>Caryophyllales</taxon>
        <taxon>Caryophyllaceae</taxon>
        <taxon>Caryophylleae</taxon>
        <taxon>Saponaria</taxon>
    </lineage>
</organism>
<dbReference type="Proteomes" id="UP001443914">
    <property type="component" value="Unassembled WGS sequence"/>
</dbReference>
<feature type="repeat" description="PPR" evidence="2">
    <location>
        <begin position="484"/>
        <end position="518"/>
    </location>
</feature>
<feature type="repeat" description="PPR" evidence="2">
    <location>
        <begin position="519"/>
        <end position="553"/>
    </location>
</feature>
<dbReference type="NCBIfam" id="TIGR00756">
    <property type="entry name" value="PPR"/>
    <property type="match status" value="6"/>
</dbReference>
<reference evidence="3" key="1">
    <citation type="submission" date="2024-03" db="EMBL/GenBank/DDBJ databases">
        <title>WGS assembly of Saponaria officinalis var. Norfolk2.</title>
        <authorList>
            <person name="Jenkins J."/>
            <person name="Shu S."/>
            <person name="Grimwood J."/>
            <person name="Barry K."/>
            <person name="Goodstein D."/>
            <person name="Schmutz J."/>
            <person name="Leebens-Mack J."/>
            <person name="Osbourn A."/>
        </authorList>
    </citation>
    <scope>NUCLEOTIDE SEQUENCE [LARGE SCALE GENOMIC DNA]</scope>
    <source>
        <strain evidence="3">JIC</strain>
    </source>
</reference>
<dbReference type="Pfam" id="PF20431">
    <property type="entry name" value="E_motif"/>
    <property type="match status" value="1"/>
</dbReference>
<dbReference type="PROSITE" id="PS51375">
    <property type="entry name" value="PPR"/>
    <property type="match status" value="8"/>
</dbReference>
<dbReference type="SUPFAM" id="SSF48452">
    <property type="entry name" value="TPR-like"/>
    <property type="match status" value="1"/>
</dbReference>
<protein>
    <recommendedName>
        <fullName evidence="5">Chlororespiratory reduction 21</fullName>
    </recommendedName>
</protein>
<sequence length="845" mass="94953">MAFPLFNSTSQLLNLYSLKPRNFSNYVIKSNSSNFTTKHQHDKKLYFTNLSTFSRNGQIYEALSVLSHMNNNGMSIGPGFYVELLQWCVSEQNLSFGEQIHGLIIKKGDFYAKNEYIETKLVIFYAKCEYLENANKLFTRMSSRNVFSWAAMIGLSSRLGMNEEALLGYCRILESGISPDNFVIPNVFKACGANNCVSFGRGIHGYVVKMGMNVCVYVSSSLVDMYGKCGILEDAKRVFDRMIDKSNVVVWNSMIVNCVHNGMDKEAVLMFNNMIVDGVEPTRVSISGFLSASANLRALQEGKQGHALAILYGLELGPILGSSIINFYSKLSLVEYAELVFEKMVETDVVTWNLLISCYVQHGLIENAVNMCRMMRLRGSKFDCVTMSCIFSSCVDNNDVKLGKEAHSYCIRHGFHSDVVVIASMIDMYAKGGKLDYAKRVFDASLEKDLLVWNTLLAAYAELGLSGEALKLFYEMQLRGFHPNVISWNSLLSALMKNQLVDEAKQMFSQMQLVGVQPNVITWTTILSGLAQNGFGSEAMLLFKQMQDSGVRPNTASLTALLSTCINMTSLLVGKAIHGYVIRQWREFSVEIETSLVDMYAKCGSIAQAVKVYNTTSDKTLALYNAMISAYGLHSRAQEALTLYNNMSEENIEPDDVTFTSVLSACSHERLINQGIRIFADIVSKYNRKPTLEHYGCLSTVLSRCDNLEEALKLILTMPFKPDEQILGSILSAWKERDNIEVGEYIFEYLFRLEPCNAANYVTLSNVYAAAGRWDEASGWRKQMKRRGLKKEPGCSWVEIGSESHVFVAGDRSHRQKGEIDAMVELLHKEMRMKQNDFGLEILFS</sequence>
<dbReference type="GO" id="GO:0003723">
    <property type="term" value="F:RNA binding"/>
    <property type="evidence" value="ECO:0007669"/>
    <property type="project" value="InterPro"/>
</dbReference>
<keyword evidence="1" id="KW-0677">Repeat</keyword>
<dbReference type="Gene3D" id="1.25.40.10">
    <property type="entry name" value="Tetratricopeptide repeat domain"/>
    <property type="match status" value="5"/>
</dbReference>
<dbReference type="Pfam" id="PF01535">
    <property type="entry name" value="PPR"/>
    <property type="match status" value="5"/>
</dbReference>
<proteinExistence type="predicted"/>
<dbReference type="InterPro" id="IPR046960">
    <property type="entry name" value="PPR_At4g14850-like_plant"/>
</dbReference>
<comment type="caution">
    <text evidence="3">The sequence shown here is derived from an EMBL/GenBank/DDBJ whole genome shotgun (WGS) entry which is preliminary data.</text>
</comment>
<feature type="repeat" description="PPR" evidence="2">
    <location>
        <begin position="247"/>
        <end position="281"/>
    </location>
</feature>
<dbReference type="PANTHER" id="PTHR47926:SF386">
    <property type="entry name" value="PENTATRICOPEPTIDE REPEAT-CONTAINING PROTEIN"/>
    <property type="match status" value="1"/>
</dbReference>
<evidence type="ECO:0000256" key="2">
    <source>
        <dbReference type="PROSITE-ProRule" id="PRU00708"/>
    </source>
</evidence>
<gene>
    <name evidence="3" type="ORF">RND81_08G059900</name>
</gene>
<keyword evidence="4" id="KW-1185">Reference proteome</keyword>
<evidence type="ECO:0000256" key="1">
    <source>
        <dbReference type="ARBA" id="ARBA00022737"/>
    </source>
</evidence>
<dbReference type="AlphaFoldDB" id="A0AAW1J341"/>
<feature type="repeat" description="PPR" evidence="2">
    <location>
        <begin position="449"/>
        <end position="483"/>
    </location>
</feature>
<dbReference type="PANTHER" id="PTHR47926">
    <property type="entry name" value="PENTATRICOPEPTIDE REPEAT-CONTAINING PROTEIN"/>
    <property type="match status" value="1"/>
</dbReference>
<feature type="repeat" description="PPR" evidence="2">
    <location>
        <begin position="620"/>
        <end position="654"/>
    </location>
</feature>
<dbReference type="InterPro" id="IPR011990">
    <property type="entry name" value="TPR-like_helical_dom_sf"/>
</dbReference>
<dbReference type="FunFam" id="1.25.40.10:FF:000090">
    <property type="entry name" value="Pentatricopeptide repeat-containing protein, chloroplastic"/>
    <property type="match status" value="1"/>
</dbReference>
<dbReference type="GO" id="GO:0009451">
    <property type="term" value="P:RNA modification"/>
    <property type="evidence" value="ECO:0007669"/>
    <property type="project" value="InterPro"/>
</dbReference>
<dbReference type="FunFam" id="1.25.40.10:FF:000380">
    <property type="entry name" value="Pentatricopeptide repeat-containing protein, chloroplastic"/>
    <property type="match status" value="1"/>
</dbReference>
<dbReference type="Pfam" id="PF13041">
    <property type="entry name" value="PPR_2"/>
    <property type="match status" value="3"/>
</dbReference>
<dbReference type="InterPro" id="IPR046848">
    <property type="entry name" value="E_motif"/>
</dbReference>
<accession>A0AAW1J341</accession>
<feature type="repeat" description="PPR" evidence="2">
    <location>
        <begin position="757"/>
        <end position="791"/>
    </location>
</feature>
<evidence type="ECO:0000313" key="3">
    <source>
        <dbReference type="EMBL" id="KAK9697763.1"/>
    </source>
</evidence>
<dbReference type="InterPro" id="IPR002885">
    <property type="entry name" value="PPR_rpt"/>
</dbReference>
<feature type="repeat" description="PPR" evidence="2">
    <location>
        <begin position="348"/>
        <end position="382"/>
    </location>
</feature>
<name>A0AAW1J341_SAPOF</name>
<dbReference type="FunFam" id="1.25.40.10:FF:000285">
    <property type="entry name" value="Pentatricopeptide repeat-containing protein, chloroplastic"/>
    <property type="match status" value="1"/>
</dbReference>
<feature type="repeat" description="PPR" evidence="2">
    <location>
        <begin position="145"/>
        <end position="179"/>
    </location>
</feature>